<dbReference type="InterPro" id="IPR030678">
    <property type="entry name" value="Peptide/Ni-bd"/>
</dbReference>
<dbReference type="PIRSF" id="PIRSF002741">
    <property type="entry name" value="MppA"/>
    <property type="match status" value="1"/>
</dbReference>
<dbReference type="RefSeq" id="WP_341471344.1">
    <property type="nucleotide sequence ID" value="NZ_CP128400.1"/>
</dbReference>
<dbReference type="GO" id="GO:1904680">
    <property type="term" value="F:peptide transmembrane transporter activity"/>
    <property type="evidence" value="ECO:0007669"/>
    <property type="project" value="TreeGrafter"/>
</dbReference>
<dbReference type="PANTHER" id="PTHR30290:SF9">
    <property type="entry name" value="OLIGOPEPTIDE-BINDING PROTEIN APPA"/>
    <property type="match status" value="1"/>
</dbReference>
<keyword evidence="9" id="KW-1185">Reference proteome</keyword>
<comment type="similarity">
    <text evidence="1">Belongs to the bacterial solute-binding protein 5 family.</text>
</comment>
<evidence type="ECO:0000256" key="3">
    <source>
        <dbReference type="ARBA" id="ARBA00022729"/>
    </source>
</evidence>
<dbReference type="GO" id="GO:0015833">
    <property type="term" value="P:peptide transport"/>
    <property type="evidence" value="ECO:0007669"/>
    <property type="project" value="TreeGrafter"/>
</dbReference>
<dbReference type="GO" id="GO:0043190">
    <property type="term" value="C:ATP-binding cassette (ABC) transporter complex"/>
    <property type="evidence" value="ECO:0007669"/>
    <property type="project" value="InterPro"/>
</dbReference>
<proteinExistence type="inferred from homology"/>
<keyword evidence="2" id="KW-0813">Transport</keyword>
<evidence type="ECO:0000256" key="2">
    <source>
        <dbReference type="ARBA" id="ARBA00022448"/>
    </source>
</evidence>
<feature type="transmembrane region" description="Helical" evidence="4">
    <location>
        <begin position="7"/>
        <end position="28"/>
    </location>
</feature>
<dbReference type="Gene3D" id="3.40.190.10">
    <property type="entry name" value="Periplasmic binding protein-like II"/>
    <property type="match status" value="1"/>
</dbReference>
<evidence type="ECO:0000313" key="6">
    <source>
        <dbReference type="EMBL" id="NWJ47549.1"/>
    </source>
</evidence>
<dbReference type="Pfam" id="PF00496">
    <property type="entry name" value="SBP_bac_5"/>
    <property type="match status" value="1"/>
</dbReference>
<evidence type="ECO:0000259" key="5">
    <source>
        <dbReference type="Pfam" id="PF00496"/>
    </source>
</evidence>
<evidence type="ECO:0000313" key="7">
    <source>
        <dbReference type="EMBL" id="WJW69460.1"/>
    </source>
</evidence>
<feature type="domain" description="Solute-binding protein family 5" evidence="5">
    <location>
        <begin position="86"/>
        <end position="456"/>
    </location>
</feature>
<reference evidence="7" key="2">
    <citation type="journal article" date="2024" name="Nature">
        <title>Anoxygenic phototroph of the Chloroflexota uses a type I reaction centre.</title>
        <authorList>
            <person name="Tsuji J.M."/>
            <person name="Shaw N.A."/>
            <person name="Nagashima S."/>
            <person name="Venkiteswaran J.J."/>
            <person name="Schiff S.L."/>
            <person name="Watanabe T."/>
            <person name="Fukui M."/>
            <person name="Hanada S."/>
            <person name="Tank M."/>
            <person name="Neufeld J.D."/>
        </authorList>
    </citation>
    <scope>NUCLEOTIDE SEQUENCE</scope>
    <source>
        <strain evidence="7">L227-S17</strain>
    </source>
</reference>
<reference evidence="6 8" key="1">
    <citation type="submission" date="2020-06" db="EMBL/GenBank/DDBJ databases">
        <title>Anoxygenic phototrophic Chloroflexota member uses a Type I reaction center.</title>
        <authorList>
            <person name="Tsuji J.M."/>
            <person name="Shaw N.A."/>
            <person name="Nagashima S."/>
            <person name="Venkiteswaran J."/>
            <person name="Schiff S.L."/>
            <person name="Hanada S."/>
            <person name="Tank M."/>
            <person name="Neufeld J.D."/>
        </authorList>
    </citation>
    <scope>NUCLEOTIDE SEQUENCE [LARGE SCALE GENOMIC DNA]</scope>
    <source>
        <strain evidence="6">L227-S17</strain>
    </source>
</reference>
<evidence type="ECO:0000256" key="1">
    <source>
        <dbReference type="ARBA" id="ARBA00005695"/>
    </source>
</evidence>
<dbReference type="InterPro" id="IPR000914">
    <property type="entry name" value="SBP_5_dom"/>
</dbReference>
<name>A0A8T7M655_9CHLR</name>
<keyword evidence="3" id="KW-0732">Signal</keyword>
<sequence>MVNRLRLQVFVAGVGFLAIALSLAYFLLAVPRFSTPAQGGTYVEGLVVEGIPEVAINPLLQINDLSRDISSLVFTGLTRNEADGTVKDDIAEAHYDLEGGKVWEFYLRHDVYWQDGFPVTSKDVIFTVNVLKSDDFATFSPSARALHDIWKDIEVDRLGDYAVRFRLTRSVWTPFLNYTSVGLLPEHQLRSVPVTELRRADFNLTPIGTGPYRLQKDGISPDSVSLQVNPLYYGQKPYLEKIWFRFYPSARAALTALESNQVDGISSVSPEDQAKILNRTDIRELTAPYAANTFLFFNLNRTDLFGQKEVRQAITQSIDRNTLVKEEFAGQAVVSNSPILSFLWAYKADIKTFDFNPSAARNLLDQAGWKLNQENIRVKDGQTLTFTLLIGSADEQVIAERLVSNLRDVGIVAAVRLSASPREFINDLDKRRYDAVMLATKGVTNDPDVFQIWSSSGVFNYSNWKNDKADRLLEEARQILAQDERKKRYDQWQDLWIEDLPAVPLYYQLYTYAVSDRVQGLDSTKLKVVNETSDRLKDIANRYVLSNTRFGN</sequence>
<dbReference type="Gene3D" id="3.10.105.10">
    <property type="entry name" value="Dipeptide-binding Protein, Domain 3"/>
    <property type="match status" value="1"/>
</dbReference>
<keyword evidence="4" id="KW-1133">Transmembrane helix</keyword>
<dbReference type="PANTHER" id="PTHR30290">
    <property type="entry name" value="PERIPLASMIC BINDING COMPONENT OF ABC TRANSPORTER"/>
    <property type="match status" value="1"/>
</dbReference>
<dbReference type="AlphaFoldDB" id="A0A8T7M655"/>
<evidence type="ECO:0000313" key="9">
    <source>
        <dbReference type="Proteomes" id="UP001431572"/>
    </source>
</evidence>
<dbReference type="Proteomes" id="UP001431572">
    <property type="component" value="Chromosome 2"/>
</dbReference>
<dbReference type="Proteomes" id="UP000521676">
    <property type="component" value="Unassembled WGS sequence"/>
</dbReference>
<gene>
    <name evidence="6" type="ORF">HXX08_16950</name>
    <name evidence="7" type="ORF">OZ401_003073</name>
</gene>
<accession>A0A8T7M655</accession>
<keyword evidence="4" id="KW-0812">Transmembrane</keyword>
<dbReference type="EMBL" id="JACATZ010000003">
    <property type="protein sequence ID" value="NWJ47549.1"/>
    <property type="molecule type" value="Genomic_DNA"/>
</dbReference>
<dbReference type="SUPFAM" id="SSF53850">
    <property type="entry name" value="Periplasmic binding protein-like II"/>
    <property type="match status" value="1"/>
</dbReference>
<dbReference type="Gene3D" id="3.90.76.10">
    <property type="entry name" value="Dipeptide-binding Protein, Domain 1"/>
    <property type="match status" value="1"/>
</dbReference>
<dbReference type="EMBL" id="CP128400">
    <property type="protein sequence ID" value="WJW69460.1"/>
    <property type="molecule type" value="Genomic_DNA"/>
</dbReference>
<dbReference type="GO" id="GO:0042597">
    <property type="term" value="C:periplasmic space"/>
    <property type="evidence" value="ECO:0007669"/>
    <property type="project" value="UniProtKB-ARBA"/>
</dbReference>
<evidence type="ECO:0000256" key="4">
    <source>
        <dbReference type="SAM" id="Phobius"/>
    </source>
</evidence>
<organism evidence="6 8">
    <name type="scientific">Candidatus Chlorohelix allophototropha</name>
    <dbReference type="NCBI Taxonomy" id="3003348"/>
    <lineage>
        <taxon>Bacteria</taxon>
        <taxon>Bacillati</taxon>
        <taxon>Chloroflexota</taxon>
        <taxon>Chloroflexia</taxon>
        <taxon>Candidatus Chloroheliales</taxon>
        <taxon>Candidatus Chloroheliaceae</taxon>
        <taxon>Candidatus Chlorohelix</taxon>
    </lineage>
</organism>
<protein>
    <submittedName>
        <fullName evidence="7">ABC transporter substrate-binding protein</fullName>
    </submittedName>
</protein>
<dbReference type="InterPro" id="IPR039424">
    <property type="entry name" value="SBP_5"/>
</dbReference>
<evidence type="ECO:0000313" key="8">
    <source>
        <dbReference type="Proteomes" id="UP000521676"/>
    </source>
</evidence>
<keyword evidence="4" id="KW-0472">Membrane</keyword>